<organism evidence="1 2">
    <name type="scientific">Gigaspora margarita</name>
    <dbReference type="NCBI Taxonomy" id="4874"/>
    <lineage>
        <taxon>Eukaryota</taxon>
        <taxon>Fungi</taxon>
        <taxon>Fungi incertae sedis</taxon>
        <taxon>Mucoromycota</taxon>
        <taxon>Glomeromycotina</taxon>
        <taxon>Glomeromycetes</taxon>
        <taxon>Diversisporales</taxon>
        <taxon>Gigasporaceae</taxon>
        <taxon>Gigaspora</taxon>
    </lineage>
</organism>
<keyword evidence="2" id="KW-1185">Reference proteome</keyword>
<dbReference type="Gene3D" id="3.30.560.10">
    <property type="entry name" value="Glucose Oxidase, domain 3"/>
    <property type="match status" value="1"/>
</dbReference>
<dbReference type="Proteomes" id="UP000789901">
    <property type="component" value="Unassembled WGS sequence"/>
</dbReference>
<feature type="non-terminal residue" evidence="1">
    <location>
        <position position="1"/>
    </location>
</feature>
<comment type="caution">
    <text evidence="1">The sequence shown here is derived from an EMBL/GenBank/DDBJ whole genome shotgun (WGS) entry which is preliminary data.</text>
</comment>
<dbReference type="SUPFAM" id="SSF51905">
    <property type="entry name" value="FAD/NAD(P)-binding domain"/>
    <property type="match status" value="1"/>
</dbReference>
<dbReference type="InterPro" id="IPR036188">
    <property type="entry name" value="FAD/NAD-bd_sf"/>
</dbReference>
<proteinExistence type="predicted"/>
<evidence type="ECO:0000313" key="2">
    <source>
        <dbReference type="Proteomes" id="UP000789901"/>
    </source>
</evidence>
<dbReference type="EMBL" id="CAJVQB010038774">
    <property type="protein sequence ID" value="CAG8826632.1"/>
    <property type="molecule type" value="Genomic_DNA"/>
</dbReference>
<sequence length="86" mass="9844">AGIAGCMLAIELIHSISNINVLVLEARRPNIHANGLISLPYTWFKTFRLYDCDWGYVTQEQKIKSHVNPTKEVTIKKGIPYPYRKV</sequence>
<reference evidence="1 2" key="1">
    <citation type="submission" date="2021-06" db="EMBL/GenBank/DDBJ databases">
        <authorList>
            <person name="Kallberg Y."/>
            <person name="Tangrot J."/>
            <person name="Rosling A."/>
        </authorList>
    </citation>
    <scope>NUCLEOTIDE SEQUENCE [LARGE SCALE GENOMIC DNA]</scope>
    <source>
        <strain evidence="1 2">120-4 pot B 10/14</strain>
    </source>
</reference>
<accession>A0ABN7WE98</accession>
<name>A0ABN7WE98_GIGMA</name>
<evidence type="ECO:0000313" key="1">
    <source>
        <dbReference type="EMBL" id="CAG8826632.1"/>
    </source>
</evidence>
<protein>
    <submittedName>
        <fullName evidence="1">26587_t:CDS:1</fullName>
    </submittedName>
</protein>
<gene>
    <name evidence="1" type="ORF">GMARGA_LOCUS29180</name>
</gene>
<dbReference type="Gene3D" id="3.50.50.60">
    <property type="entry name" value="FAD/NAD(P)-binding domain"/>
    <property type="match status" value="1"/>
</dbReference>